<name>A0A150GRC9_GONPE</name>
<organism evidence="4 5">
    <name type="scientific">Gonium pectorale</name>
    <name type="common">Green alga</name>
    <dbReference type="NCBI Taxonomy" id="33097"/>
    <lineage>
        <taxon>Eukaryota</taxon>
        <taxon>Viridiplantae</taxon>
        <taxon>Chlorophyta</taxon>
        <taxon>core chlorophytes</taxon>
        <taxon>Chlorophyceae</taxon>
        <taxon>CS clade</taxon>
        <taxon>Chlamydomonadales</taxon>
        <taxon>Volvocaceae</taxon>
        <taxon>Gonium</taxon>
    </lineage>
</organism>
<feature type="region of interest" description="Disordered" evidence="2">
    <location>
        <begin position="79"/>
        <end position="99"/>
    </location>
</feature>
<dbReference type="Proteomes" id="UP000075714">
    <property type="component" value="Unassembled WGS sequence"/>
</dbReference>
<comment type="caution">
    <text evidence="1">Lacks conserved residue(s) required for the propagation of feature annotation.</text>
</comment>
<evidence type="ECO:0000313" key="5">
    <source>
        <dbReference type="Proteomes" id="UP000075714"/>
    </source>
</evidence>
<proteinExistence type="predicted"/>
<dbReference type="PROSITE" id="PS50026">
    <property type="entry name" value="EGF_3"/>
    <property type="match status" value="1"/>
</dbReference>
<keyword evidence="1" id="KW-1015">Disulfide bond</keyword>
<evidence type="ECO:0000256" key="1">
    <source>
        <dbReference type="PROSITE-ProRule" id="PRU00076"/>
    </source>
</evidence>
<gene>
    <name evidence="4" type="ORF">GPECTOR_10g976</name>
</gene>
<reference evidence="5" key="1">
    <citation type="journal article" date="2016" name="Nat. Commun.">
        <title>The Gonium pectorale genome demonstrates co-option of cell cycle regulation during the evolution of multicellularity.</title>
        <authorList>
            <person name="Hanschen E.R."/>
            <person name="Marriage T.N."/>
            <person name="Ferris P.J."/>
            <person name="Hamaji T."/>
            <person name="Toyoda A."/>
            <person name="Fujiyama A."/>
            <person name="Neme R."/>
            <person name="Noguchi H."/>
            <person name="Minakuchi Y."/>
            <person name="Suzuki M."/>
            <person name="Kawai-Toyooka H."/>
            <person name="Smith D.R."/>
            <person name="Sparks H."/>
            <person name="Anderson J."/>
            <person name="Bakaric R."/>
            <person name="Luria V."/>
            <person name="Karger A."/>
            <person name="Kirschner M.W."/>
            <person name="Durand P.M."/>
            <person name="Michod R.E."/>
            <person name="Nozaki H."/>
            <person name="Olson B.J."/>
        </authorList>
    </citation>
    <scope>NUCLEOTIDE SEQUENCE [LARGE SCALE GENOMIC DNA]</scope>
    <source>
        <strain evidence="5">NIES-2863</strain>
    </source>
</reference>
<feature type="disulfide bond" evidence="1">
    <location>
        <begin position="40"/>
        <end position="50"/>
    </location>
</feature>
<evidence type="ECO:0000256" key="2">
    <source>
        <dbReference type="SAM" id="MobiDB-lite"/>
    </source>
</evidence>
<protein>
    <recommendedName>
        <fullName evidence="3">EGF-like domain-containing protein</fullName>
    </recommendedName>
</protein>
<accession>A0A150GRC9</accession>
<dbReference type="EMBL" id="LSYV01000011">
    <property type="protein sequence ID" value="KXZ52343.1"/>
    <property type="molecule type" value="Genomic_DNA"/>
</dbReference>
<dbReference type="STRING" id="33097.A0A150GRC9"/>
<feature type="compositionally biased region" description="Polar residues" evidence="2">
    <location>
        <begin position="84"/>
        <end position="96"/>
    </location>
</feature>
<dbReference type="AlphaFoldDB" id="A0A150GRC9"/>
<feature type="domain" description="EGF-like" evidence="3">
    <location>
        <begin position="36"/>
        <end position="69"/>
    </location>
</feature>
<keyword evidence="5" id="KW-1185">Reference proteome</keyword>
<dbReference type="OrthoDB" id="409374at2759"/>
<evidence type="ECO:0000313" key="4">
    <source>
        <dbReference type="EMBL" id="KXZ52343.1"/>
    </source>
</evidence>
<dbReference type="PROSITE" id="PS00022">
    <property type="entry name" value="EGF_1"/>
    <property type="match status" value="1"/>
</dbReference>
<evidence type="ECO:0000259" key="3">
    <source>
        <dbReference type="PROSITE" id="PS50026"/>
    </source>
</evidence>
<comment type="caution">
    <text evidence="4">The sequence shown here is derived from an EMBL/GenBank/DDBJ whole genome shotgun (WGS) entry which is preliminary data.</text>
</comment>
<feature type="disulfide bond" evidence="1">
    <location>
        <begin position="59"/>
        <end position="68"/>
    </location>
</feature>
<dbReference type="InterPro" id="IPR000742">
    <property type="entry name" value="EGF"/>
</dbReference>
<sequence length="130" mass="13723">MDPNEAVRRRCALARGTWCGDYLRQVRLPARPPPRGSKECPNACSGWGNCNHDTGACDCPAGRGGPDCGLPLKRPCAHGHRNVSDPNNTVPVSSVGPNGLDMGPTIRGWTASRCFGGWRAAGSRNVGWGG</sequence>
<keyword evidence="1" id="KW-0245">EGF-like domain</keyword>